<reference evidence="1" key="1">
    <citation type="submission" date="2021-02" db="EMBL/GenBank/DDBJ databases">
        <authorList>
            <consortium name="DOE Joint Genome Institute"/>
            <person name="Ahrendt S."/>
            <person name="Looney B.P."/>
            <person name="Miyauchi S."/>
            <person name="Morin E."/>
            <person name="Drula E."/>
            <person name="Courty P.E."/>
            <person name="Chicoki N."/>
            <person name="Fauchery L."/>
            <person name="Kohler A."/>
            <person name="Kuo A."/>
            <person name="Labutti K."/>
            <person name="Pangilinan J."/>
            <person name="Lipzen A."/>
            <person name="Riley R."/>
            <person name="Andreopoulos W."/>
            <person name="He G."/>
            <person name="Johnson J."/>
            <person name="Barry K.W."/>
            <person name="Grigoriev I.V."/>
            <person name="Nagy L."/>
            <person name="Hibbett D."/>
            <person name="Henrissat B."/>
            <person name="Matheny P.B."/>
            <person name="Labbe J."/>
            <person name="Martin F."/>
        </authorList>
    </citation>
    <scope>NUCLEOTIDE SEQUENCE</scope>
    <source>
        <strain evidence="1">FP105234-sp</strain>
    </source>
</reference>
<dbReference type="Proteomes" id="UP000814033">
    <property type="component" value="Unassembled WGS sequence"/>
</dbReference>
<proteinExistence type="predicted"/>
<sequence length="255" mass="27027">MALHAAAPHTYYPELELHSVRPRQSRPGPQPESFTEVKELRTTFSRAIIPTTLHYCQHYRHGSSIASASSPPSASRSASTSPQSPFTSRALAAGEQLRVAHLARQHFAPAPITSRKGAGSPGNSIAHLSQLAEPEEPDDMGILSSLVDALPAVVPGVPLSESSPSLAVTDGSGNMTTVAGPTPSHARSAHLQSARLQYAYIRSPVTPRRDFGSRSHACTPDAEPDLSSSESESEVVGRIATMTIPSNCTSLFFVS</sequence>
<protein>
    <submittedName>
        <fullName evidence="1">Uncharacterized protein</fullName>
    </submittedName>
</protein>
<evidence type="ECO:0000313" key="1">
    <source>
        <dbReference type="EMBL" id="KAI0047413.1"/>
    </source>
</evidence>
<accession>A0ACB8RTG2</accession>
<name>A0ACB8RTG2_9AGAM</name>
<reference evidence="1" key="2">
    <citation type="journal article" date="2022" name="New Phytol.">
        <title>Evolutionary transition to the ectomycorrhizal habit in the genomes of a hyperdiverse lineage of mushroom-forming fungi.</title>
        <authorList>
            <person name="Looney B."/>
            <person name="Miyauchi S."/>
            <person name="Morin E."/>
            <person name="Drula E."/>
            <person name="Courty P.E."/>
            <person name="Kohler A."/>
            <person name="Kuo A."/>
            <person name="LaButti K."/>
            <person name="Pangilinan J."/>
            <person name="Lipzen A."/>
            <person name="Riley R."/>
            <person name="Andreopoulos W."/>
            <person name="He G."/>
            <person name="Johnson J."/>
            <person name="Nolan M."/>
            <person name="Tritt A."/>
            <person name="Barry K.W."/>
            <person name="Grigoriev I.V."/>
            <person name="Nagy L.G."/>
            <person name="Hibbett D."/>
            <person name="Henrissat B."/>
            <person name="Matheny P.B."/>
            <person name="Labbe J."/>
            <person name="Martin F.M."/>
        </authorList>
    </citation>
    <scope>NUCLEOTIDE SEQUENCE</scope>
    <source>
        <strain evidence="1">FP105234-sp</strain>
    </source>
</reference>
<comment type="caution">
    <text evidence="1">The sequence shown here is derived from an EMBL/GenBank/DDBJ whole genome shotgun (WGS) entry which is preliminary data.</text>
</comment>
<keyword evidence="2" id="KW-1185">Reference proteome</keyword>
<evidence type="ECO:0000313" key="2">
    <source>
        <dbReference type="Proteomes" id="UP000814033"/>
    </source>
</evidence>
<organism evidence="1 2">
    <name type="scientific">Auriscalpium vulgare</name>
    <dbReference type="NCBI Taxonomy" id="40419"/>
    <lineage>
        <taxon>Eukaryota</taxon>
        <taxon>Fungi</taxon>
        <taxon>Dikarya</taxon>
        <taxon>Basidiomycota</taxon>
        <taxon>Agaricomycotina</taxon>
        <taxon>Agaricomycetes</taxon>
        <taxon>Russulales</taxon>
        <taxon>Auriscalpiaceae</taxon>
        <taxon>Auriscalpium</taxon>
    </lineage>
</organism>
<gene>
    <name evidence="1" type="ORF">FA95DRAFT_1606107</name>
</gene>
<dbReference type="EMBL" id="MU275905">
    <property type="protein sequence ID" value="KAI0047413.1"/>
    <property type="molecule type" value="Genomic_DNA"/>
</dbReference>